<dbReference type="InterPro" id="IPR019283">
    <property type="entry name" value="DUF2330"/>
</dbReference>
<comment type="caution">
    <text evidence="3">The sequence shown here is derived from an EMBL/GenBank/DDBJ whole genome shotgun (WGS) entry which is preliminary data.</text>
</comment>
<sequence length="349" mass="38660">MLLAAQLAALAWPAYACGCGGMVTRDRSRIAVEHETSAVSWDGRTEQILMSLKVSGDAEEAAWIMPVPQRATVRLGGPRLFTQLGRLTAPVHRDRHHFWPRSGDWPYDDEDGAAAPGGAVDVVGWKRLGPFDVATLTATDPDALEDWLDDNGFALPERLGRELKPYVERRWEYVAIRLAPGSNERGDVLGGTLEPLHLTFESEQFVYPMRLSRAASKPQYLRLYVLAAHRMRPVSAIGGDEPRLRFAGRVDRPSDAVRRFAGGTGGGAAQEDVFLTAYDQYFPVPGRISGDHELRRARSDSAFRTVVYDDQLLTWGGVPAWLVTAGVVLFALVWAVLRRARARRPLPFS</sequence>
<dbReference type="EMBL" id="JBHSFH010000013">
    <property type="protein sequence ID" value="MFC4496961.1"/>
    <property type="molecule type" value="Genomic_DNA"/>
</dbReference>
<keyword evidence="2" id="KW-0732">Signal</keyword>
<dbReference type="Pfam" id="PF10092">
    <property type="entry name" value="DUF2330"/>
    <property type="match status" value="1"/>
</dbReference>
<keyword evidence="1" id="KW-1133">Transmembrane helix</keyword>
<gene>
    <name evidence="3" type="ORF">ACFPA8_22785</name>
</gene>
<keyword evidence="1" id="KW-0472">Membrane</keyword>
<protein>
    <submittedName>
        <fullName evidence="3">DUF2330 domain-containing protein</fullName>
    </submittedName>
</protein>
<feature type="transmembrane region" description="Helical" evidence="1">
    <location>
        <begin position="312"/>
        <end position="337"/>
    </location>
</feature>
<dbReference type="RefSeq" id="WP_386451297.1">
    <property type="nucleotide sequence ID" value="NZ_JBHSFH010000013.1"/>
</dbReference>
<dbReference type="Proteomes" id="UP001595997">
    <property type="component" value="Unassembled WGS sequence"/>
</dbReference>
<evidence type="ECO:0000313" key="3">
    <source>
        <dbReference type="EMBL" id="MFC4496961.1"/>
    </source>
</evidence>
<evidence type="ECO:0000256" key="2">
    <source>
        <dbReference type="SAM" id="SignalP"/>
    </source>
</evidence>
<feature type="chain" id="PRO_5046241840" evidence="2">
    <location>
        <begin position="17"/>
        <end position="349"/>
    </location>
</feature>
<evidence type="ECO:0000313" key="4">
    <source>
        <dbReference type="Proteomes" id="UP001595997"/>
    </source>
</evidence>
<accession>A0ABV9AH64</accession>
<keyword evidence="4" id="KW-1185">Reference proteome</keyword>
<keyword evidence="1" id="KW-0812">Transmembrane</keyword>
<feature type="signal peptide" evidence="2">
    <location>
        <begin position="1"/>
        <end position="16"/>
    </location>
</feature>
<name>A0ABV9AH64_9ACTN</name>
<proteinExistence type="predicted"/>
<evidence type="ECO:0000256" key="1">
    <source>
        <dbReference type="SAM" id="Phobius"/>
    </source>
</evidence>
<reference evidence="4" key="1">
    <citation type="journal article" date="2019" name="Int. J. Syst. Evol. Microbiol.">
        <title>The Global Catalogue of Microorganisms (GCM) 10K type strain sequencing project: providing services to taxonomists for standard genome sequencing and annotation.</title>
        <authorList>
            <consortium name="The Broad Institute Genomics Platform"/>
            <consortium name="The Broad Institute Genome Sequencing Center for Infectious Disease"/>
            <person name="Wu L."/>
            <person name="Ma J."/>
        </authorList>
    </citation>
    <scope>NUCLEOTIDE SEQUENCE [LARGE SCALE GENOMIC DNA]</scope>
    <source>
        <strain evidence="4">CGMCC 4.7357</strain>
    </source>
</reference>
<organism evidence="3 4">
    <name type="scientific">Streptomyces ovatisporus</name>
    <dbReference type="NCBI Taxonomy" id="1128682"/>
    <lineage>
        <taxon>Bacteria</taxon>
        <taxon>Bacillati</taxon>
        <taxon>Actinomycetota</taxon>
        <taxon>Actinomycetes</taxon>
        <taxon>Kitasatosporales</taxon>
        <taxon>Streptomycetaceae</taxon>
        <taxon>Streptomyces</taxon>
    </lineage>
</organism>